<keyword evidence="4" id="KW-0496">Mitochondrion</keyword>
<feature type="region of interest" description="Disordered" evidence="9">
    <location>
        <begin position="302"/>
        <end position="337"/>
    </location>
</feature>
<dbReference type="SUPFAM" id="SSF54427">
    <property type="entry name" value="NTF2-like"/>
    <property type="match status" value="1"/>
</dbReference>
<dbReference type="RefSeq" id="XP_017886810.1">
    <property type="nucleotide sequence ID" value="XM_018031321.2"/>
</dbReference>
<protein>
    <recommendedName>
        <fullName evidence="7">Large ribosomal subunit protein mL45</fullName>
    </recommendedName>
    <alternativeName>
        <fullName evidence="8">39S ribosomal protein L45, mitochondrial</fullName>
    </alternativeName>
</protein>
<proteinExistence type="inferred from homology"/>
<dbReference type="FunFam" id="3.10.450.240:FF:000003">
    <property type="entry name" value="39S ribosomal protein L45, mitochondrial"/>
    <property type="match status" value="1"/>
</dbReference>
<dbReference type="GO" id="GO:1990904">
    <property type="term" value="C:ribonucleoprotein complex"/>
    <property type="evidence" value="ECO:0007669"/>
    <property type="project" value="UniProtKB-KW"/>
</dbReference>
<feature type="domain" description="Tim44-like" evidence="10">
    <location>
        <begin position="140"/>
        <end position="288"/>
    </location>
</feature>
<evidence type="ECO:0000256" key="7">
    <source>
        <dbReference type="ARBA" id="ARBA00039448"/>
    </source>
</evidence>
<evidence type="ECO:0000256" key="5">
    <source>
        <dbReference type="ARBA" id="ARBA00023274"/>
    </source>
</evidence>
<dbReference type="CTD" id="84311"/>
<keyword evidence="5" id="KW-0687">Ribonucleoprotein</keyword>
<evidence type="ECO:0000256" key="4">
    <source>
        <dbReference type="ARBA" id="ARBA00023128"/>
    </source>
</evidence>
<dbReference type="PANTHER" id="PTHR28554">
    <property type="entry name" value="39S RIBOSOMAL PROTEIN L45, MITOCHONDRIAL"/>
    <property type="match status" value="1"/>
</dbReference>
<comment type="subcellular location">
    <subcellularLocation>
        <location evidence="1">Mitochondrion</location>
    </subcellularLocation>
</comment>
<dbReference type="Proteomes" id="UP000694925">
    <property type="component" value="Unplaced"/>
</dbReference>
<accession>A0AAJ7J8H8</accession>
<evidence type="ECO:0000313" key="12">
    <source>
        <dbReference type="RefSeq" id="XP_017886719.1"/>
    </source>
</evidence>
<dbReference type="InterPro" id="IPR032710">
    <property type="entry name" value="NTF2-like_dom_sf"/>
</dbReference>
<reference evidence="12 13" key="1">
    <citation type="submission" date="2025-04" db="UniProtKB">
        <authorList>
            <consortium name="RefSeq"/>
        </authorList>
    </citation>
    <scope>IDENTIFICATION</scope>
    <source>
        <tissue evidence="12 13">Whole body</tissue>
    </source>
</reference>
<evidence type="ECO:0000256" key="8">
    <source>
        <dbReference type="ARBA" id="ARBA00043031"/>
    </source>
</evidence>
<dbReference type="GO" id="GO:0005739">
    <property type="term" value="C:mitochondrion"/>
    <property type="evidence" value="ECO:0007669"/>
    <property type="project" value="UniProtKB-SubCell"/>
</dbReference>
<feature type="compositionally biased region" description="Polar residues" evidence="9">
    <location>
        <begin position="312"/>
        <end position="325"/>
    </location>
</feature>
<sequence length="337" mass="39272">MISRYRNSVCIFGKYMQNNLPLMLGPINYPVVNDPSQQVRNIKKHFNPKYRKERAMKFIKIELPDFDDSNEEVVQERFRSRLKRHGILPQRNWQERPVLISSTPQIFETYVVPEGDGKFSPITKAGAKQKVEFIGKKSKSYLAIRKIKSFEEDFHVKAFAEEALEIYKKAHETLAEKDEEKLLQYVTEAAFPVMTHNMEHKTIVWKFVESLEPARIVHARVTNIITKDNFFAQITVRFHTQQYLCIYDRFGRVLLGSETVKKDVLDYIVFEKHLSNTYGTWRVHGKIVPDWMTPEEIPSLTYVLPEEKEPESPTSVESVAQTVTPDSLDKKTPEATT</sequence>
<dbReference type="Pfam" id="PF04280">
    <property type="entry name" value="Tim44"/>
    <property type="match status" value="1"/>
</dbReference>
<keyword evidence="11" id="KW-1185">Reference proteome</keyword>
<evidence type="ECO:0000313" key="13">
    <source>
        <dbReference type="RefSeq" id="XP_017886810.1"/>
    </source>
</evidence>
<evidence type="ECO:0000256" key="3">
    <source>
        <dbReference type="ARBA" id="ARBA00022980"/>
    </source>
</evidence>
<dbReference type="RefSeq" id="XP_017886719.1">
    <property type="nucleotide sequence ID" value="XM_018031230.2"/>
</dbReference>
<organism evidence="11 12">
    <name type="scientific">Ceratina calcarata</name>
    <dbReference type="NCBI Taxonomy" id="156304"/>
    <lineage>
        <taxon>Eukaryota</taxon>
        <taxon>Metazoa</taxon>
        <taxon>Ecdysozoa</taxon>
        <taxon>Arthropoda</taxon>
        <taxon>Hexapoda</taxon>
        <taxon>Insecta</taxon>
        <taxon>Pterygota</taxon>
        <taxon>Neoptera</taxon>
        <taxon>Endopterygota</taxon>
        <taxon>Hymenoptera</taxon>
        <taxon>Apocrita</taxon>
        <taxon>Aculeata</taxon>
        <taxon>Apoidea</taxon>
        <taxon>Anthophila</taxon>
        <taxon>Apidae</taxon>
        <taxon>Ceratina</taxon>
        <taxon>Zadontomerus</taxon>
    </lineage>
</organism>
<evidence type="ECO:0000313" key="11">
    <source>
        <dbReference type="Proteomes" id="UP000694925"/>
    </source>
</evidence>
<comment type="similarity">
    <text evidence="6">Belongs to the mitochondrion-specific ribosomal protein mL45 family.</text>
</comment>
<evidence type="ECO:0000256" key="1">
    <source>
        <dbReference type="ARBA" id="ARBA00004173"/>
    </source>
</evidence>
<keyword evidence="2" id="KW-0809">Transit peptide</keyword>
<dbReference type="GeneID" id="108628946"/>
<dbReference type="InterPro" id="IPR051975">
    <property type="entry name" value="mtLSU_mL45"/>
</dbReference>
<dbReference type="Gene3D" id="3.10.450.240">
    <property type="match status" value="1"/>
</dbReference>
<evidence type="ECO:0000256" key="2">
    <source>
        <dbReference type="ARBA" id="ARBA00022946"/>
    </source>
</evidence>
<evidence type="ECO:0000256" key="6">
    <source>
        <dbReference type="ARBA" id="ARBA00038073"/>
    </source>
</evidence>
<dbReference type="GO" id="GO:0005840">
    <property type="term" value="C:ribosome"/>
    <property type="evidence" value="ECO:0007669"/>
    <property type="project" value="UniProtKB-KW"/>
</dbReference>
<dbReference type="AlphaFoldDB" id="A0AAJ7J8H8"/>
<dbReference type="InterPro" id="IPR007379">
    <property type="entry name" value="Tim44-like_dom"/>
</dbReference>
<dbReference type="SMART" id="SM00978">
    <property type="entry name" value="Tim44"/>
    <property type="match status" value="1"/>
</dbReference>
<evidence type="ECO:0000256" key="9">
    <source>
        <dbReference type="SAM" id="MobiDB-lite"/>
    </source>
</evidence>
<dbReference type="PANTHER" id="PTHR28554:SF1">
    <property type="entry name" value="LARGE RIBOSOMAL SUBUNIT PROTEIN ML45"/>
    <property type="match status" value="1"/>
</dbReference>
<name>A0AAJ7J8H8_9HYME</name>
<gene>
    <name evidence="12 13" type="primary">LOC108628946</name>
</gene>
<keyword evidence="3 12" id="KW-0689">Ribosomal protein</keyword>
<dbReference type="KEGG" id="ccal:108628946"/>
<feature type="compositionally biased region" description="Basic and acidic residues" evidence="9">
    <location>
        <begin position="327"/>
        <end position="337"/>
    </location>
</feature>
<evidence type="ECO:0000259" key="10">
    <source>
        <dbReference type="SMART" id="SM00978"/>
    </source>
</evidence>